<dbReference type="PANTHER" id="PTHR45769">
    <property type="entry name" value="ADENOSINE KINASE"/>
    <property type="match status" value="1"/>
</dbReference>
<evidence type="ECO:0000313" key="12">
    <source>
        <dbReference type="EMBL" id="KAH8360002.1"/>
    </source>
</evidence>
<evidence type="ECO:0000256" key="9">
    <source>
        <dbReference type="PIRSR" id="PIRSR601805-1"/>
    </source>
</evidence>
<feature type="non-terminal residue" evidence="12">
    <location>
        <position position="1"/>
    </location>
</feature>
<evidence type="ECO:0000256" key="1">
    <source>
        <dbReference type="ARBA" id="ARBA00004801"/>
    </source>
</evidence>
<keyword evidence="13" id="KW-1185">Reference proteome</keyword>
<comment type="subunit">
    <text evidence="10">Monomer.</text>
</comment>
<reference evidence="12" key="1">
    <citation type="journal article" date="2021" name="Mol. Ecol. Resour.">
        <title>Phylogenomic analyses of the genus Drosophila reveals genomic signals of climate adaptation.</title>
        <authorList>
            <person name="Li F."/>
            <person name="Rane R.V."/>
            <person name="Luria V."/>
            <person name="Xiong Z."/>
            <person name="Chen J."/>
            <person name="Li Z."/>
            <person name="Catullo R.A."/>
            <person name="Griffin P.C."/>
            <person name="Schiffer M."/>
            <person name="Pearce S."/>
            <person name="Lee S.F."/>
            <person name="McElroy K."/>
            <person name="Stocker A."/>
            <person name="Shirriffs J."/>
            <person name="Cockerell F."/>
            <person name="Coppin C."/>
            <person name="Sgro C.M."/>
            <person name="Karger A."/>
            <person name="Cain J.W."/>
            <person name="Weber J.A."/>
            <person name="Santpere G."/>
            <person name="Kirschner M.W."/>
            <person name="Hoffmann A.A."/>
            <person name="Oakeshott J.G."/>
            <person name="Zhang G."/>
        </authorList>
    </citation>
    <scope>NUCLEOTIDE SEQUENCE</scope>
    <source>
        <strain evidence="12">BGI-SZ-2011g</strain>
    </source>
</reference>
<dbReference type="InterPro" id="IPR001805">
    <property type="entry name" value="Adenokinase"/>
</dbReference>
<evidence type="ECO:0000256" key="3">
    <source>
        <dbReference type="ARBA" id="ARBA00012119"/>
    </source>
</evidence>
<evidence type="ECO:0000313" key="13">
    <source>
        <dbReference type="Proteomes" id="UP001200034"/>
    </source>
</evidence>
<dbReference type="GO" id="GO:0005524">
    <property type="term" value="F:ATP binding"/>
    <property type="evidence" value="ECO:0007669"/>
    <property type="project" value="UniProtKB-UniRule"/>
</dbReference>
<name>A0AAD4JUM6_9MUSC</name>
<dbReference type="InterPro" id="IPR029056">
    <property type="entry name" value="Ribokinase-like"/>
</dbReference>
<feature type="domain" description="Carbohydrate kinase PfkB" evidence="11">
    <location>
        <begin position="18"/>
        <end position="326"/>
    </location>
</feature>
<evidence type="ECO:0000256" key="10">
    <source>
        <dbReference type="RuleBase" id="RU368116"/>
    </source>
</evidence>
<evidence type="ECO:0000256" key="6">
    <source>
        <dbReference type="ARBA" id="ARBA00022741"/>
    </source>
</evidence>
<evidence type="ECO:0000256" key="7">
    <source>
        <dbReference type="ARBA" id="ARBA00022777"/>
    </source>
</evidence>
<sequence length="329" mass="36479">FGNPLLDITKIVQDNDLLQKYGLAENAAIIAEQKHLPLFQELAKMDDVIYSAGGACQNSMRVFQWIIDKPFCAYYVGAIGADDFGKTLAKKATGDGVRTLYQERDGSPTGTCAVIVKGMNRSLIANLGAAALFSEEWLKSDEHICYLENAQFFYVTGFFLAVNVPTVLHVAKLSSENNRTFVFNLSAVFVPESLKAQVDEVMHYTDILIGNKQEMEAYAKMHKWPITDIVEVGKRLQCMRKCNKRPRIVLITDAVRPILCFMENNTLIEYPVPTVEKQDIVDTNGCGDAFVGGFLSQLAQGLPIDRAICTGILASQQVIRVVGIQIDQL</sequence>
<dbReference type="Gene3D" id="3.40.1190.20">
    <property type="match status" value="1"/>
</dbReference>
<protein>
    <recommendedName>
        <fullName evidence="3 10">Adenosine kinase</fullName>
        <shortName evidence="10">AK</shortName>
        <ecNumber evidence="3 10">2.7.1.20</ecNumber>
    </recommendedName>
    <alternativeName>
        <fullName evidence="10">Adenosine 5'-phosphotransferase</fullName>
    </alternativeName>
</protein>
<evidence type="ECO:0000256" key="4">
    <source>
        <dbReference type="ARBA" id="ARBA00022679"/>
    </source>
</evidence>
<proteinExistence type="inferred from homology"/>
<dbReference type="PANTHER" id="PTHR45769:SF3">
    <property type="entry name" value="ADENOSINE KINASE"/>
    <property type="match status" value="1"/>
</dbReference>
<evidence type="ECO:0000259" key="11">
    <source>
        <dbReference type="Pfam" id="PF00294"/>
    </source>
</evidence>
<dbReference type="SUPFAM" id="SSF53613">
    <property type="entry name" value="Ribokinase-like"/>
    <property type="match status" value="1"/>
</dbReference>
<dbReference type="GO" id="GO:0005829">
    <property type="term" value="C:cytosol"/>
    <property type="evidence" value="ECO:0007669"/>
    <property type="project" value="TreeGrafter"/>
</dbReference>
<dbReference type="GO" id="GO:0006166">
    <property type="term" value="P:purine ribonucleoside salvage"/>
    <property type="evidence" value="ECO:0007669"/>
    <property type="project" value="UniProtKB-KW"/>
</dbReference>
<organism evidence="12 13">
    <name type="scientific">Drosophila rubida</name>
    <dbReference type="NCBI Taxonomy" id="30044"/>
    <lineage>
        <taxon>Eukaryota</taxon>
        <taxon>Metazoa</taxon>
        <taxon>Ecdysozoa</taxon>
        <taxon>Arthropoda</taxon>
        <taxon>Hexapoda</taxon>
        <taxon>Insecta</taxon>
        <taxon>Pterygota</taxon>
        <taxon>Neoptera</taxon>
        <taxon>Endopterygota</taxon>
        <taxon>Diptera</taxon>
        <taxon>Brachycera</taxon>
        <taxon>Muscomorpha</taxon>
        <taxon>Ephydroidea</taxon>
        <taxon>Drosophilidae</taxon>
        <taxon>Drosophila</taxon>
    </lineage>
</organism>
<keyword evidence="10" id="KW-0460">Magnesium</keyword>
<comment type="similarity">
    <text evidence="2 10">Belongs to the carbohydrate kinase PfkB family.</text>
</comment>
<keyword evidence="4 10" id="KW-0808">Transferase</keyword>
<dbReference type="Proteomes" id="UP001200034">
    <property type="component" value="Unassembled WGS sequence"/>
</dbReference>
<keyword evidence="7 10" id="KW-0418">Kinase</keyword>
<evidence type="ECO:0000256" key="8">
    <source>
        <dbReference type="ARBA" id="ARBA00022840"/>
    </source>
</evidence>
<dbReference type="AlphaFoldDB" id="A0AAD4JUM6"/>
<dbReference type="GO" id="GO:0004001">
    <property type="term" value="F:adenosine kinase activity"/>
    <property type="evidence" value="ECO:0007669"/>
    <property type="project" value="UniProtKB-UniRule"/>
</dbReference>
<comment type="cofactor">
    <cofactor evidence="10">
        <name>Mg(2+)</name>
        <dbReference type="ChEBI" id="CHEBI:18420"/>
    </cofactor>
    <text evidence="10">Binds 3 Mg(2+) ions per subunit.</text>
</comment>
<feature type="non-terminal residue" evidence="12">
    <location>
        <position position="329"/>
    </location>
</feature>
<keyword evidence="8 10" id="KW-0067">ATP-binding</keyword>
<evidence type="ECO:0000256" key="5">
    <source>
        <dbReference type="ARBA" id="ARBA00022726"/>
    </source>
</evidence>
<dbReference type="Pfam" id="PF00294">
    <property type="entry name" value="PfkB"/>
    <property type="match status" value="1"/>
</dbReference>
<dbReference type="PRINTS" id="PR00989">
    <property type="entry name" value="ADENOKINASE"/>
</dbReference>
<comment type="pathway">
    <text evidence="1 10">Purine metabolism; AMP biosynthesis via salvage pathway; AMP from adenosine: step 1/1.</text>
</comment>
<accession>A0AAD4JUM6</accession>
<dbReference type="InterPro" id="IPR011611">
    <property type="entry name" value="PfkB_dom"/>
</dbReference>
<dbReference type="EC" id="2.7.1.20" evidence="3 10"/>
<dbReference type="EMBL" id="JAJJHW010003409">
    <property type="protein sequence ID" value="KAH8360002.1"/>
    <property type="molecule type" value="Genomic_DNA"/>
</dbReference>
<gene>
    <name evidence="12" type="ORF">KR093_010054</name>
</gene>
<comment type="caution">
    <text evidence="12">The sequence shown here is derived from an EMBL/GenBank/DDBJ whole genome shotgun (WGS) entry which is preliminary data.</text>
</comment>
<dbReference type="CDD" id="cd01168">
    <property type="entry name" value="adenosine_kinase"/>
    <property type="match status" value="1"/>
</dbReference>
<keyword evidence="6 10" id="KW-0547">Nucleotide-binding</keyword>
<feature type="active site" description="Proton acceptor" evidence="9">
    <location>
        <position position="288"/>
    </location>
</feature>
<keyword evidence="10" id="KW-0539">Nucleus</keyword>
<dbReference type="Gene3D" id="3.30.1110.10">
    <property type="match status" value="1"/>
</dbReference>
<dbReference type="GO" id="GO:0044209">
    <property type="term" value="P:AMP salvage"/>
    <property type="evidence" value="ECO:0007669"/>
    <property type="project" value="UniProtKB-UniRule"/>
</dbReference>
<comment type="catalytic activity">
    <reaction evidence="10">
        <text>adenosine + ATP = AMP + ADP + H(+)</text>
        <dbReference type="Rhea" id="RHEA:20824"/>
        <dbReference type="ChEBI" id="CHEBI:15378"/>
        <dbReference type="ChEBI" id="CHEBI:16335"/>
        <dbReference type="ChEBI" id="CHEBI:30616"/>
        <dbReference type="ChEBI" id="CHEBI:456215"/>
        <dbReference type="ChEBI" id="CHEBI:456216"/>
        <dbReference type="EC" id="2.7.1.20"/>
    </reaction>
</comment>
<comment type="function">
    <text evidence="10">ATP dependent phosphorylation of adenosine and other related nucleoside analogs to monophosphate derivatives.</text>
</comment>
<evidence type="ECO:0000256" key="2">
    <source>
        <dbReference type="ARBA" id="ARBA00010688"/>
    </source>
</evidence>
<comment type="subcellular location">
    <subcellularLocation>
        <location evidence="10">Nucleus</location>
    </subcellularLocation>
</comment>
<dbReference type="GO" id="GO:0006144">
    <property type="term" value="P:purine nucleobase metabolic process"/>
    <property type="evidence" value="ECO:0007669"/>
    <property type="project" value="TreeGrafter"/>
</dbReference>
<dbReference type="GO" id="GO:0005634">
    <property type="term" value="C:nucleus"/>
    <property type="evidence" value="ECO:0007669"/>
    <property type="project" value="UniProtKB-SubCell"/>
</dbReference>
<keyword evidence="5 10" id="KW-0660">Purine salvage</keyword>